<keyword evidence="3" id="KW-0964">Secreted</keyword>
<organism evidence="9 10">
    <name type="scientific">Tumebacillus lipolyticus</name>
    <dbReference type="NCBI Taxonomy" id="1280370"/>
    <lineage>
        <taxon>Bacteria</taxon>
        <taxon>Bacillati</taxon>
        <taxon>Bacillota</taxon>
        <taxon>Bacilli</taxon>
        <taxon>Bacillales</taxon>
        <taxon>Alicyclobacillaceae</taxon>
        <taxon>Tumebacillus</taxon>
    </lineage>
</organism>
<dbReference type="InterPro" id="IPR051417">
    <property type="entry name" value="SDr/BOS_complex"/>
</dbReference>
<dbReference type="InterPro" id="IPR033764">
    <property type="entry name" value="Sdr_B"/>
</dbReference>
<dbReference type="RefSeq" id="WP_386049568.1">
    <property type="nucleotide sequence ID" value="NZ_JBHUIO010000013.1"/>
</dbReference>
<keyword evidence="4" id="KW-0732">Signal</keyword>
<sequence length="1525" mass="164346">MKRKTRSQFALWTLIFMLLVQVLAPGKAVIADGIDEGLVLTFSASSTEVKAGEEFSYIINYSASSTVSNFTDPKITFTLPAGVTYTNKSDSSLTTSTVTDSVQFPGRKEVTFSFKGGVLPAGSTGQLLVKGKFENYVTPDGTSATASCTFHATADGTPVSLESNEVEVTVSAEAKWVIEKKKIRPLPEPFKGSDVEYEIVLRENAASTYGRLDSKNFIVTDILPDGADFVSASLGGVYDPVGNKVVWNLGDDRRDSTRLTVIVHYPNSIVESEVTNRAEASYTPIGKSQTTISHEVKHGFETDPVDNGSGISKSTNTNNKEISPGQNVKFQIGSFENRANVQLNSATIVDMTPTKTESGTDIALEFQSVRTATFAGILSYDVDYTLVENPAEADWTHWKSVSAAASETLNAASLGAVTVKGIRFRFVNLPINFIQSSNFETTYKVPAGFTVPDDRAETVKNVVDLSYEFNGSTKTRTSNSTFDIVGNRPLIKLEKSSSKTSLKPTESMTYTLKATNTADSSDKLVNPVIIDILPADLEYTPGSWTITKPAGITSNPQFSAVPQPDGTTKMTWSWDDANPANLNIGEVVTIKFDAKVKPGVQEKNLKNKLLITSPNYLNDTRFSNKKCPGCHPDGAEYSIEQEVTVRIIEEVSLQADMWVKGELDTDWSHYPDSGTTTPGGSASYKLDILNVGNVPTKNLVIVNKFPRIGDSSVINSQGRGSQWGPLLTGKVIVPAYVTVYYSTKAGITMNPTTGVDTGDWTLEPPQDLTSVTAVKFDFDDDFVIDPLDKTTLQWSMVAPVGAPTTGEVAWNSFGYKMNKTSGGFILPAEPLKVGIKIQASPKAEIGNYVWVDQKEDGIQDVAETGVNGIKVELYDDGGNKLSETLTGNDFTGNPGYYLFPNLDAGNYSVVFTPSPTLYEGLTAAGKGADPEKDSNADPLTGKTSVITLADGEKNHSVDAGVILKKGALGNYVWIDKNENGIQDAGEEGVNGVKVELYNDSAQLLSSTTTSTNGGNAGYYLFDKLGPGKYKVKFTLPSPAYGFTDKNQGGNSSLDSNVDPISGYSDEITLAQGEENMTIDAGLIKLPLGSIGDFVWLDENRNGIQDPTEKGLNNIKVLLYDKQNNLIGQTVTADHNGKPGYYLFDDLEASDYSLRFVLPYPVTKSKVGADRSIDSDVNASGRTDLITLQPGEHNDTIDAGVYQEPWTELPKGSIGDRVWIDSNKNGVQDADETGRNGVTVELYNDKNERIGTSVTADLDGKPGYYQFDKLDAGKYQVRFLLPSDSFTFTEVHQGGALDLDSDADQSTGYTGLISLGIGEKNMTVDAGLIEIKEPKALGKIGDFVWLDKNANGIQDIGEEGLNGVTVELYDAAGKLLATAKTESAAFKAGHYLFTDLPEGEYRLRFITPDGYVLTTSKVGGDPQLDSNPNAEGWTDLIKLGEEETNLSIDAGLVSKNPSVPGQPTDPNKPTQPQKPSKPGDIKHPPGSPNQGGGSLPQTGEEPSMIPWIGLALCLMAGSLLLIRKYS</sequence>
<dbReference type="NCBIfam" id="TIGR01451">
    <property type="entry name" value="B_ant_repeat"/>
    <property type="match status" value="1"/>
</dbReference>
<feature type="region of interest" description="Disordered" evidence="6">
    <location>
        <begin position="1450"/>
        <end position="1499"/>
    </location>
</feature>
<evidence type="ECO:0000256" key="3">
    <source>
        <dbReference type="ARBA" id="ARBA00022525"/>
    </source>
</evidence>
<evidence type="ECO:0000256" key="7">
    <source>
        <dbReference type="SAM" id="Phobius"/>
    </source>
</evidence>
<dbReference type="PANTHER" id="PTHR23303">
    <property type="entry name" value="CARBOXYPEPTIDASE REGULATORY REGION-CONTAINING"/>
    <property type="match status" value="1"/>
</dbReference>
<evidence type="ECO:0000256" key="2">
    <source>
        <dbReference type="ARBA" id="ARBA00022512"/>
    </source>
</evidence>
<dbReference type="InterPro" id="IPR047589">
    <property type="entry name" value="DUF11_rpt"/>
</dbReference>
<evidence type="ECO:0000256" key="6">
    <source>
        <dbReference type="SAM" id="MobiDB-lite"/>
    </source>
</evidence>
<evidence type="ECO:0000256" key="1">
    <source>
        <dbReference type="ARBA" id="ARBA00004168"/>
    </source>
</evidence>
<comment type="caution">
    <text evidence="9">The sequence shown here is derived from an EMBL/GenBank/DDBJ whole genome shotgun (WGS) entry which is preliminary data.</text>
</comment>
<protein>
    <submittedName>
        <fullName evidence="9">SdrD B-like domain-containing protein</fullName>
    </submittedName>
</protein>
<evidence type="ECO:0000313" key="9">
    <source>
        <dbReference type="EMBL" id="MFD2172179.1"/>
    </source>
</evidence>
<feature type="region of interest" description="Disordered" evidence="6">
    <location>
        <begin position="301"/>
        <end position="325"/>
    </location>
</feature>
<feature type="transmembrane region" description="Helical" evidence="7">
    <location>
        <begin position="1503"/>
        <end position="1521"/>
    </location>
</feature>
<dbReference type="Pfam" id="PF17210">
    <property type="entry name" value="SdrD_B"/>
    <property type="match status" value="5"/>
</dbReference>
<comment type="subcellular location">
    <subcellularLocation>
        <location evidence="1">Secreted</location>
        <location evidence="1">Cell wall</location>
        <topology evidence="1">Peptidoglycan-anchor</topology>
    </subcellularLocation>
</comment>
<evidence type="ECO:0000256" key="5">
    <source>
        <dbReference type="ARBA" id="ARBA00023088"/>
    </source>
</evidence>
<keyword evidence="7" id="KW-0812">Transmembrane</keyword>
<dbReference type="InterPro" id="IPR019931">
    <property type="entry name" value="LPXTG_anchor"/>
</dbReference>
<keyword evidence="2" id="KW-0134">Cell wall</keyword>
<dbReference type="Gene3D" id="2.60.40.740">
    <property type="match status" value="1"/>
</dbReference>
<feature type="compositionally biased region" description="Polar residues" evidence="6">
    <location>
        <begin position="309"/>
        <end position="325"/>
    </location>
</feature>
<keyword evidence="7" id="KW-1133">Transmembrane helix</keyword>
<evidence type="ECO:0000259" key="8">
    <source>
        <dbReference type="PROSITE" id="PS50847"/>
    </source>
</evidence>
<dbReference type="PROSITE" id="PS50847">
    <property type="entry name" value="GRAM_POS_ANCHORING"/>
    <property type="match status" value="1"/>
</dbReference>
<keyword evidence="5" id="KW-0572">Peptidoglycan-anchor</keyword>
<dbReference type="EMBL" id="JBHUIO010000013">
    <property type="protein sequence ID" value="MFD2172179.1"/>
    <property type="molecule type" value="Genomic_DNA"/>
</dbReference>
<feature type="compositionally biased region" description="Polar residues" evidence="6">
    <location>
        <begin position="1454"/>
        <end position="1473"/>
    </location>
</feature>
<keyword evidence="7" id="KW-0472">Membrane</keyword>
<dbReference type="InterPro" id="IPR013783">
    <property type="entry name" value="Ig-like_fold"/>
</dbReference>
<name>A0ABW5A319_9BACL</name>
<dbReference type="Gene3D" id="2.60.40.10">
    <property type="entry name" value="Immunoglobulins"/>
    <property type="match status" value="5"/>
</dbReference>
<reference evidence="10" key="1">
    <citation type="journal article" date="2019" name="Int. J. Syst. Evol. Microbiol.">
        <title>The Global Catalogue of Microorganisms (GCM) 10K type strain sequencing project: providing services to taxonomists for standard genome sequencing and annotation.</title>
        <authorList>
            <consortium name="The Broad Institute Genomics Platform"/>
            <consortium name="The Broad Institute Genome Sequencing Center for Infectious Disease"/>
            <person name="Wu L."/>
            <person name="Ma J."/>
        </authorList>
    </citation>
    <scope>NUCLEOTIDE SEQUENCE [LARGE SCALE GENOMIC DNA]</scope>
    <source>
        <strain evidence="10">CGMCC 1.13574</strain>
    </source>
</reference>
<dbReference type="SUPFAM" id="SSF117074">
    <property type="entry name" value="Hypothetical protein PA1324"/>
    <property type="match status" value="5"/>
</dbReference>
<dbReference type="NCBIfam" id="TIGR01167">
    <property type="entry name" value="LPXTG_anchor"/>
    <property type="match status" value="1"/>
</dbReference>
<accession>A0ABW5A319</accession>
<keyword evidence="10" id="KW-1185">Reference proteome</keyword>
<dbReference type="Proteomes" id="UP001597343">
    <property type="component" value="Unassembled WGS sequence"/>
</dbReference>
<evidence type="ECO:0000256" key="4">
    <source>
        <dbReference type="ARBA" id="ARBA00022729"/>
    </source>
</evidence>
<gene>
    <name evidence="9" type="ORF">ACFSOY_19645</name>
</gene>
<proteinExistence type="predicted"/>
<feature type="domain" description="Gram-positive cocci surface proteins LPxTG" evidence="8">
    <location>
        <begin position="1494"/>
        <end position="1525"/>
    </location>
</feature>
<evidence type="ECO:0000313" key="10">
    <source>
        <dbReference type="Proteomes" id="UP001597343"/>
    </source>
</evidence>
<dbReference type="PANTHER" id="PTHR23303:SF15">
    <property type="entry name" value="COLOSSIN-A"/>
    <property type="match status" value="1"/>
</dbReference>